<keyword evidence="1" id="KW-0479">Metal-binding</keyword>
<feature type="domain" description="SWIM-type" evidence="3">
    <location>
        <begin position="48"/>
        <end position="83"/>
    </location>
</feature>
<evidence type="ECO:0000256" key="1">
    <source>
        <dbReference type="PROSITE-ProRule" id="PRU00325"/>
    </source>
</evidence>
<dbReference type="Pfam" id="PF04434">
    <property type="entry name" value="SWIM"/>
    <property type="match status" value="1"/>
</dbReference>
<feature type="region of interest" description="Disordered" evidence="2">
    <location>
        <begin position="89"/>
        <end position="133"/>
    </location>
</feature>
<evidence type="ECO:0000313" key="5">
    <source>
        <dbReference type="Proteomes" id="UP000219689"/>
    </source>
</evidence>
<evidence type="ECO:0000259" key="3">
    <source>
        <dbReference type="PROSITE" id="PS50966"/>
    </source>
</evidence>
<dbReference type="InterPro" id="IPR007527">
    <property type="entry name" value="Znf_SWIM"/>
</dbReference>
<name>A0A2A5R0P9_9EURY</name>
<dbReference type="PROSITE" id="PS50966">
    <property type="entry name" value="ZF_SWIM"/>
    <property type="match status" value="1"/>
</dbReference>
<dbReference type="Proteomes" id="UP000219689">
    <property type="component" value="Unassembled WGS sequence"/>
</dbReference>
<proteinExistence type="predicted"/>
<reference evidence="4 5" key="1">
    <citation type="submission" date="2017-09" db="EMBL/GenBank/DDBJ databases">
        <title>Genome sequences of Natrinema ejinorence JCM 13890T.</title>
        <authorList>
            <person name="Roh S.W."/>
            <person name="Kim Y.B."/>
            <person name="Kim J.Y."/>
        </authorList>
    </citation>
    <scope>NUCLEOTIDE SEQUENCE [LARGE SCALE GENOMIC DNA]</scope>
    <source>
        <strain evidence="4 5">JCM 13890</strain>
    </source>
</reference>
<organism evidence="4 5">
    <name type="scientific">Natrinema ejinorense</name>
    <dbReference type="NCBI Taxonomy" id="373386"/>
    <lineage>
        <taxon>Archaea</taxon>
        <taxon>Methanobacteriati</taxon>
        <taxon>Methanobacteriota</taxon>
        <taxon>Stenosarchaea group</taxon>
        <taxon>Halobacteria</taxon>
        <taxon>Halobacteriales</taxon>
        <taxon>Natrialbaceae</taxon>
        <taxon>Natrinema</taxon>
    </lineage>
</organism>
<evidence type="ECO:0000256" key="2">
    <source>
        <dbReference type="SAM" id="MobiDB-lite"/>
    </source>
</evidence>
<dbReference type="AlphaFoldDB" id="A0A2A5R0P9"/>
<dbReference type="EMBL" id="NXNI01000001">
    <property type="protein sequence ID" value="PCR92665.1"/>
    <property type="molecule type" value="Genomic_DNA"/>
</dbReference>
<feature type="compositionally biased region" description="Polar residues" evidence="2">
    <location>
        <begin position="110"/>
        <end position="121"/>
    </location>
</feature>
<keyword evidence="5" id="KW-1185">Reference proteome</keyword>
<evidence type="ECO:0000313" key="4">
    <source>
        <dbReference type="EMBL" id="PCR92665.1"/>
    </source>
</evidence>
<keyword evidence="1" id="KW-0862">Zinc</keyword>
<comment type="caution">
    <text evidence="4">The sequence shown here is derived from an EMBL/GenBank/DDBJ whole genome shotgun (WGS) entry which is preliminary data.</text>
</comment>
<sequence length="149" mass="16386">MSTNPLSKLEFTGRTAKRAQYEAFEYTLTPAGVRVRNGSHAKPEEHEYVVTVTNGLPIACECPADDHYEGACKHRVAVAIRRPIIQAVTQQQLTTDGGRPLGSHERTDHSGPQANSENAASTEECDCPETGDSFPCWNCVRTGRRTLEE</sequence>
<protein>
    <recommendedName>
        <fullName evidence="3">SWIM-type domain-containing protein</fullName>
    </recommendedName>
</protein>
<keyword evidence="1" id="KW-0863">Zinc-finger</keyword>
<gene>
    <name evidence="4" type="ORF">CP557_08085</name>
</gene>
<accession>A0A2A5R0P9</accession>
<dbReference type="GO" id="GO:0008270">
    <property type="term" value="F:zinc ion binding"/>
    <property type="evidence" value="ECO:0007669"/>
    <property type="project" value="UniProtKB-KW"/>
</dbReference>